<dbReference type="InterPro" id="IPR000210">
    <property type="entry name" value="BTB/POZ_dom"/>
</dbReference>
<evidence type="ECO:0000259" key="1">
    <source>
        <dbReference type="PROSITE" id="PS50097"/>
    </source>
</evidence>
<dbReference type="CDD" id="cd18186">
    <property type="entry name" value="BTB_POZ_ZBTB_KLHL-like"/>
    <property type="match status" value="1"/>
</dbReference>
<dbReference type="PANTHER" id="PTHR47843:SF5">
    <property type="entry name" value="BTB_POZ DOMAIN PROTEIN"/>
    <property type="match status" value="1"/>
</dbReference>
<comment type="caution">
    <text evidence="2">The sequence shown here is derived from an EMBL/GenBank/DDBJ whole genome shotgun (WGS) entry which is preliminary data.</text>
</comment>
<reference evidence="2 3" key="1">
    <citation type="journal article" date="2024" name="J. Plant Pathol.">
        <title>Sequence and assembly of the genome of Seiridium unicorne, isolate CBS 538.82, causal agent of cypress canker disease.</title>
        <authorList>
            <person name="Scali E."/>
            <person name="Rocca G.D."/>
            <person name="Danti R."/>
            <person name="Garbelotto M."/>
            <person name="Barberini S."/>
            <person name="Baroncelli R."/>
            <person name="Emiliani G."/>
        </authorList>
    </citation>
    <scope>NUCLEOTIDE SEQUENCE [LARGE SCALE GENOMIC DNA]</scope>
    <source>
        <strain evidence="2 3">BM-138-508</strain>
    </source>
</reference>
<evidence type="ECO:0000313" key="2">
    <source>
        <dbReference type="EMBL" id="KAK9420730.1"/>
    </source>
</evidence>
<proteinExistence type="predicted"/>
<dbReference type="SUPFAM" id="SSF54695">
    <property type="entry name" value="POZ domain"/>
    <property type="match status" value="1"/>
</dbReference>
<dbReference type="PANTHER" id="PTHR47843">
    <property type="entry name" value="BTB DOMAIN-CONTAINING PROTEIN-RELATED"/>
    <property type="match status" value="1"/>
</dbReference>
<gene>
    <name evidence="2" type="ORF">SUNI508_00821</name>
</gene>
<evidence type="ECO:0000313" key="3">
    <source>
        <dbReference type="Proteomes" id="UP001408356"/>
    </source>
</evidence>
<feature type="domain" description="BTB" evidence="1">
    <location>
        <begin position="29"/>
        <end position="93"/>
    </location>
</feature>
<protein>
    <submittedName>
        <fullName evidence="2">BTB domain-containing protein</fullName>
    </submittedName>
</protein>
<dbReference type="InterPro" id="IPR011333">
    <property type="entry name" value="SKP1/BTB/POZ_sf"/>
</dbReference>
<dbReference type="Pfam" id="PF00651">
    <property type="entry name" value="BTB"/>
    <property type="match status" value="1"/>
</dbReference>
<name>A0ABR2V1C2_9PEZI</name>
<organism evidence="2 3">
    <name type="scientific">Seiridium unicorne</name>
    <dbReference type="NCBI Taxonomy" id="138068"/>
    <lineage>
        <taxon>Eukaryota</taxon>
        <taxon>Fungi</taxon>
        <taxon>Dikarya</taxon>
        <taxon>Ascomycota</taxon>
        <taxon>Pezizomycotina</taxon>
        <taxon>Sordariomycetes</taxon>
        <taxon>Xylariomycetidae</taxon>
        <taxon>Amphisphaeriales</taxon>
        <taxon>Sporocadaceae</taxon>
        <taxon>Seiridium</taxon>
    </lineage>
</organism>
<accession>A0ABR2V1C2</accession>
<keyword evidence="3" id="KW-1185">Reference proteome</keyword>
<dbReference type="Proteomes" id="UP001408356">
    <property type="component" value="Unassembled WGS sequence"/>
</dbReference>
<dbReference type="EMBL" id="JARVKF010000223">
    <property type="protein sequence ID" value="KAK9420730.1"/>
    <property type="molecule type" value="Genomic_DNA"/>
</dbReference>
<dbReference type="PROSITE" id="PS50097">
    <property type="entry name" value="BTB"/>
    <property type="match status" value="1"/>
</dbReference>
<sequence>MQTQTVHSHLGKMALYEATRTLFKNEKYSDGRVTCNGAEFPIHRAVVCTQSDFFTKAYSFGLNESRTGHFDLPEDDPTTLEKFLSVLYVGNYDNVLFGKIQGPHAATTLTRAEAIQALKNSGMKEEDQRDLRAASNAQKHRDSARQRVTAAIFESLQDSLYLYLMEEKYRALTAQLIAFERFTAVLEFFFDYDEFSDEELEKFVEHIDELYSNTLSDANSHSSIRKTLCRFIKGFCRAVPQARNRLRKIASQAIKAHPDFQEDMK</sequence>
<dbReference type="Gene3D" id="3.30.710.10">
    <property type="entry name" value="Potassium Channel Kv1.1, Chain A"/>
    <property type="match status" value="1"/>
</dbReference>